<name>A0A1H8AEN0_9RHOB</name>
<dbReference type="InterPro" id="IPR035434">
    <property type="entry name" value="GCL_bact_plant"/>
</dbReference>
<comment type="function">
    <text evidence="10">Catalyzes the synthesis of gamma-glutamylcysteine (gamma-GC).</text>
</comment>
<dbReference type="Gene3D" id="3.30.590.20">
    <property type="match status" value="1"/>
</dbReference>
<dbReference type="AlphaFoldDB" id="A0A1H8AEN0"/>
<dbReference type="SUPFAM" id="SSF55931">
    <property type="entry name" value="Glutamine synthetase/guanido kinase"/>
    <property type="match status" value="1"/>
</dbReference>
<evidence type="ECO:0000256" key="11">
    <source>
        <dbReference type="PIRSR" id="PIRSR017901-50"/>
    </source>
</evidence>
<evidence type="ECO:0000256" key="5">
    <source>
        <dbReference type="ARBA" id="ARBA00022684"/>
    </source>
</evidence>
<dbReference type="EC" id="6.3.2.2" evidence="10"/>
<evidence type="ECO:0000256" key="1">
    <source>
        <dbReference type="ARBA" id="ARBA00005006"/>
    </source>
</evidence>
<dbReference type="InterPro" id="IPR006336">
    <property type="entry name" value="GCS2"/>
</dbReference>
<keyword evidence="5" id="KW-0317">Glutathione biosynthesis</keyword>
<evidence type="ECO:0000256" key="2">
    <source>
        <dbReference type="ARBA" id="ARBA00010253"/>
    </source>
</evidence>
<comment type="pathway">
    <text evidence="1">Sulfur metabolism; glutathione biosynthesis; glutathione from L-cysteine and L-glutamate: step 1/2.</text>
</comment>
<dbReference type="Pfam" id="PF04107">
    <property type="entry name" value="GCS2"/>
    <property type="match status" value="1"/>
</dbReference>
<evidence type="ECO:0000256" key="3">
    <source>
        <dbReference type="ARBA" id="ARBA00011153"/>
    </source>
</evidence>
<evidence type="ECO:0000256" key="8">
    <source>
        <dbReference type="ARBA" id="ARBA00022946"/>
    </source>
</evidence>
<evidence type="ECO:0000313" key="13">
    <source>
        <dbReference type="Proteomes" id="UP000199585"/>
    </source>
</evidence>
<dbReference type="RefSeq" id="WP_089899062.1">
    <property type="nucleotide sequence ID" value="NZ_FOCI01000003.1"/>
</dbReference>
<keyword evidence="7 10" id="KW-0067">ATP-binding</keyword>
<protein>
    <recommendedName>
        <fullName evidence="10">Glutamate--cysteine ligase</fullName>
        <ecNumber evidence="10">6.3.2.2</ecNumber>
    </recommendedName>
</protein>
<proteinExistence type="inferred from homology"/>
<evidence type="ECO:0000256" key="6">
    <source>
        <dbReference type="ARBA" id="ARBA00022741"/>
    </source>
</evidence>
<dbReference type="STRING" id="245187.SAMN04488003_103140"/>
<dbReference type="PIRSF" id="PIRSF017901">
    <property type="entry name" value="GCL"/>
    <property type="match status" value="1"/>
</dbReference>
<reference evidence="12 13" key="1">
    <citation type="submission" date="2016-10" db="EMBL/GenBank/DDBJ databases">
        <authorList>
            <person name="de Groot N.N."/>
        </authorList>
    </citation>
    <scope>NUCLEOTIDE SEQUENCE [LARGE SCALE GENOMIC DNA]</scope>
    <source>
        <strain evidence="12 13">DSM 16213</strain>
    </source>
</reference>
<keyword evidence="6 10" id="KW-0547">Nucleotide-binding</keyword>
<comment type="catalytic activity">
    <reaction evidence="10">
        <text>L-cysteine + L-glutamate + ATP = gamma-L-glutamyl-L-cysteine + ADP + phosphate + H(+)</text>
        <dbReference type="Rhea" id="RHEA:13285"/>
        <dbReference type="ChEBI" id="CHEBI:15378"/>
        <dbReference type="ChEBI" id="CHEBI:29985"/>
        <dbReference type="ChEBI" id="CHEBI:30616"/>
        <dbReference type="ChEBI" id="CHEBI:35235"/>
        <dbReference type="ChEBI" id="CHEBI:43474"/>
        <dbReference type="ChEBI" id="CHEBI:58173"/>
        <dbReference type="ChEBI" id="CHEBI:456216"/>
        <dbReference type="EC" id="6.3.2.2"/>
    </reaction>
</comment>
<evidence type="ECO:0000256" key="10">
    <source>
        <dbReference type="PIRNR" id="PIRNR017901"/>
    </source>
</evidence>
<sequence length="456" mass="50282">MSIPQSGGGPIENHAQLAELLASGCKPKDQWRIGTEHEKFGFVTATHAPLPYEGPIGIRAMLEGMEQRFGWDRVEEGGTIIGLTRDGANISLEPGGQLELSGAPLETIHQTCDEVNAHLAQVKEIADEIGAGFIGLGAAPVWTHDQMPLMPKGRYKLMDAYMGTVGTHGTQMMRRTCTVQVNLDFGSEADMVQKLRTAIALQPVATALFANSPFFEGKPNAHKSWRARVWRGLDDSRTGMLPWVFEDGMGFERWVDWVLDVPMYFVYRDGKYIDALGQSFRDFLKGELPALPGQKPLLSDWADHLTTVFPEARIKQYIEMRGADGGPWRRLCALPAFWVGLMYDQTALDAAWDLCRDWTAEQRQALLVAASVDGLQAKVDGIDMATLARSCVDIARAGLTARARPGAGGLVPDETHFLDALQDSVETGITPADELLSKYHGEWAGDLGRIYREYAY</sequence>
<comment type="subunit">
    <text evidence="3">Homodimer or monomer when oxidized or reduced, respectively.</text>
</comment>
<dbReference type="NCBIfam" id="TIGR01436">
    <property type="entry name" value="glu_cys_lig_pln"/>
    <property type="match status" value="1"/>
</dbReference>
<organism evidence="12 13">
    <name type="scientific">Loktanella fryxellensis</name>
    <dbReference type="NCBI Taxonomy" id="245187"/>
    <lineage>
        <taxon>Bacteria</taxon>
        <taxon>Pseudomonadati</taxon>
        <taxon>Pseudomonadota</taxon>
        <taxon>Alphaproteobacteria</taxon>
        <taxon>Rhodobacterales</taxon>
        <taxon>Roseobacteraceae</taxon>
        <taxon>Loktanella</taxon>
    </lineage>
</organism>
<accession>A0A1H8AEN0</accession>
<comment type="similarity">
    <text evidence="2">Belongs to the carboxylate-amine ligase family. Glutamate--cysteine ligase type 2 subfamily.</text>
</comment>
<dbReference type="InterPro" id="IPR014746">
    <property type="entry name" value="Gln_synth/guanido_kin_cat_dom"/>
</dbReference>
<comment type="similarity">
    <text evidence="10">Belongs to the glutamate--cysteine ligase type 2 family. EgtA subfamily.</text>
</comment>
<keyword evidence="9 11" id="KW-1015">Disulfide bond</keyword>
<dbReference type="PANTHER" id="PTHR34378:SF1">
    <property type="entry name" value="GLUTAMATE--CYSTEINE LIGASE, CHLOROPLASTIC"/>
    <property type="match status" value="1"/>
</dbReference>
<keyword evidence="4 10" id="KW-0436">Ligase</keyword>
<dbReference type="InterPro" id="IPR011556">
    <property type="entry name" value="Glut_cys_lig_pln_type"/>
</dbReference>
<dbReference type="GO" id="GO:0005524">
    <property type="term" value="F:ATP binding"/>
    <property type="evidence" value="ECO:0007669"/>
    <property type="project" value="UniProtKB-UniRule"/>
</dbReference>
<evidence type="ECO:0000256" key="9">
    <source>
        <dbReference type="ARBA" id="ARBA00023157"/>
    </source>
</evidence>
<dbReference type="GO" id="GO:0004357">
    <property type="term" value="F:glutamate-cysteine ligase activity"/>
    <property type="evidence" value="ECO:0007669"/>
    <property type="project" value="UniProtKB-UniRule"/>
</dbReference>
<feature type="disulfide bond" evidence="11">
    <location>
        <begin position="112"/>
        <end position="332"/>
    </location>
</feature>
<evidence type="ECO:0000313" key="12">
    <source>
        <dbReference type="EMBL" id="SEM69190.1"/>
    </source>
</evidence>
<keyword evidence="8" id="KW-0809">Transit peptide</keyword>
<dbReference type="Proteomes" id="UP000199585">
    <property type="component" value="Unassembled WGS sequence"/>
</dbReference>
<keyword evidence="13" id="KW-1185">Reference proteome</keyword>
<evidence type="ECO:0000256" key="7">
    <source>
        <dbReference type="ARBA" id="ARBA00022840"/>
    </source>
</evidence>
<dbReference type="PANTHER" id="PTHR34378">
    <property type="entry name" value="GLUTAMATE--CYSTEINE LIGASE, CHLOROPLASTIC"/>
    <property type="match status" value="1"/>
</dbReference>
<evidence type="ECO:0000256" key="4">
    <source>
        <dbReference type="ARBA" id="ARBA00022598"/>
    </source>
</evidence>
<dbReference type="EMBL" id="FOCI01000003">
    <property type="protein sequence ID" value="SEM69190.1"/>
    <property type="molecule type" value="Genomic_DNA"/>
</dbReference>
<gene>
    <name evidence="12" type="ORF">SAMN04488003_103140</name>
</gene>
<dbReference type="GO" id="GO:0006750">
    <property type="term" value="P:glutathione biosynthetic process"/>
    <property type="evidence" value="ECO:0007669"/>
    <property type="project" value="UniProtKB-UniRule"/>
</dbReference>
<dbReference type="OrthoDB" id="9780152at2"/>